<dbReference type="InterPro" id="IPR035906">
    <property type="entry name" value="MetI-like_sf"/>
</dbReference>
<evidence type="ECO:0000256" key="3">
    <source>
        <dbReference type="ARBA" id="ARBA00022989"/>
    </source>
</evidence>
<protein>
    <submittedName>
        <fullName evidence="6">Uncharacterized protein</fullName>
    </submittedName>
</protein>
<comment type="caution">
    <text evidence="6">The sequence shown here is derived from an EMBL/GenBank/DDBJ whole genome shotgun (WGS) entry which is preliminary data.</text>
</comment>
<gene>
    <name evidence="6" type="ORF">DXC31_18200</name>
</gene>
<sequence length="90" mass="10216">MVRAFFVLKMKEMFRISEQEKENVMRRSNWKSKLVVVIAVVIGILCGLAAAYVVNQKFGAAYIGLAFFITMPLVAGILMFLMIRVFHIGE</sequence>
<evidence type="ECO:0000256" key="2">
    <source>
        <dbReference type="ARBA" id="ARBA00022692"/>
    </source>
</evidence>
<organism evidence="6 7">
    <name type="scientific">Mediterraneibacter gnavus</name>
    <name type="common">Ruminococcus gnavus</name>
    <dbReference type="NCBI Taxonomy" id="33038"/>
    <lineage>
        <taxon>Bacteria</taxon>
        <taxon>Bacillati</taxon>
        <taxon>Bacillota</taxon>
        <taxon>Clostridia</taxon>
        <taxon>Lachnospirales</taxon>
        <taxon>Lachnospiraceae</taxon>
        <taxon>Mediterraneibacter</taxon>
    </lineage>
</organism>
<accession>A0A3E4USG4</accession>
<dbReference type="Gene3D" id="1.10.3720.10">
    <property type="entry name" value="MetI-like"/>
    <property type="match status" value="1"/>
</dbReference>
<dbReference type="Proteomes" id="UP000260808">
    <property type="component" value="Unassembled WGS sequence"/>
</dbReference>
<evidence type="ECO:0000256" key="5">
    <source>
        <dbReference type="SAM" id="Phobius"/>
    </source>
</evidence>
<evidence type="ECO:0000313" key="7">
    <source>
        <dbReference type="Proteomes" id="UP000260808"/>
    </source>
</evidence>
<proteinExistence type="predicted"/>
<feature type="transmembrane region" description="Helical" evidence="5">
    <location>
        <begin position="60"/>
        <end position="83"/>
    </location>
</feature>
<dbReference type="SUPFAM" id="SSF161098">
    <property type="entry name" value="MetI-like"/>
    <property type="match status" value="1"/>
</dbReference>
<reference evidence="6 7" key="1">
    <citation type="submission" date="2018-08" db="EMBL/GenBank/DDBJ databases">
        <title>A genome reference for cultivated species of the human gut microbiota.</title>
        <authorList>
            <person name="Zou Y."/>
            <person name="Xue W."/>
            <person name="Luo G."/>
        </authorList>
    </citation>
    <scope>NUCLEOTIDE SEQUENCE [LARGE SCALE GENOMIC DNA]</scope>
    <source>
        <strain evidence="6 7">TF01-20-2</strain>
    </source>
</reference>
<keyword evidence="2 5" id="KW-0812">Transmembrane</keyword>
<evidence type="ECO:0000313" key="6">
    <source>
        <dbReference type="EMBL" id="RGM15164.1"/>
    </source>
</evidence>
<evidence type="ECO:0000256" key="4">
    <source>
        <dbReference type="ARBA" id="ARBA00023136"/>
    </source>
</evidence>
<feature type="transmembrane region" description="Helical" evidence="5">
    <location>
        <begin position="34"/>
        <end position="54"/>
    </location>
</feature>
<dbReference type="EMBL" id="QSSX01000110">
    <property type="protein sequence ID" value="RGM15164.1"/>
    <property type="molecule type" value="Genomic_DNA"/>
</dbReference>
<dbReference type="AlphaFoldDB" id="A0A3E4USG4"/>
<evidence type="ECO:0000256" key="1">
    <source>
        <dbReference type="ARBA" id="ARBA00004141"/>
    </source>
</evidence>
<keyword evidence="3 5" id="KW-1133">Transmembrane helix</keyword>
<name>A0A3E4USG4_MEDGN</name>
<dbReference type="GO" id="GO:0016020">
    <property type="term" value="C:membrane"/>
    <property type="evidence" value="ECO:0007669"/>
    <property type="project" value="UniProtKB-SubCell"/>
</dbReference>
<keyword evidence="4 5" id="KW-0472">Membrane</keyword>
<comment type="subcellular location">
    <subcellularLocation>
        <location evidence="1">Membrane</location>
        <topology evidence="1">Multi-pass membrane protein</topology>
    </subcellularLocation>
</comment>